<dbReference type="SUPFAM" id="SSF52540">
    <property type="entry name" value="P-loop containing nucleoside triphosphate hydrolases"/>
    <property type="match status" value="1"/>
</dbReference>
<keyword evidence="1" id="KW-0547">Nucleotide-binding</keyword>
<dbReference type="PANTHER" id="PTHR16305:SF35">
    <property type="entry name" value="TRANSCRIPTIONAL ACTIVATOR DOMAIN"/>
    <property type="match status" value="1"/>
</dbReference>
<dbReference type="InterPro" id="IPR027417">
    <property type="entry name" value="P-loop_NTPase"/>
</dbReference>
<organism evidence="4 5">
    <name type="scientific">Pseudonocardia yunnanensis</name>
    <dbReference type="NCBI Taxonomy" id="58107"/>
    <lineage>
        <taxon>Bacteria</taxon>
        <taxon>Bacillati</taxon>
        <taxon>Actinomycetota</taxon>
        <taxon>Actinomycetes</taxon>
        <taxon>Pseudonocardiales</taxon>
        <taxon>Pseudonocardiaceae</taxon>
        <taxon>Pseudonocardia</taxon>
    </lineage>
</organism>
<dbReference type="InterPro" id="IPR036388">
    <property type="entry name" value="WH-like_DNA-bd_sf"/>
</dbReference>
<protein>
    <submittedName>
        <fullName evidence="4">AAA family ATPase</fullName>
    </submittedName>
</protein>
<reference evidence="5" key="1">
    <citation type="journal article" date="2019" name="Int. J. Syst. Evol. Microbiol.">
        <title>The Global Catalogue of Microorganisms (GCM) 10K type strain sequencing project: providing services to taxonomists for standard genome sequencing and annotation.</title>
        <authorList>
            <consortium name="The Broad Institute Genomics Platform"/>
            <consortium name="The Broad Institute Genome Sequencing Center for Infectious Disease"/>
            <person name="Wu L."/>
            <person name="Ma J."/>
        </authorList>
    </citation>
    <scope>NUCLEOTIDE SEQUENCE [LARGE SCALE GENOMIC DNA]</scope>
    <source>
        <strain evidence="5">CCM 7043</strain>
    </source>
</reference>
<dbReference type="Pfam" id="PF13191">
    <property type="entry name" value="AAA_16"/>
    <property type="match status" value="1"/>
</dbReference>
<gene>
    <name evidence="4" type="ORF">ACFSJD_11670</name>
</gene>
<proteinExistence type="predicted"/>
<dbReference type="PANTHER" id="PTHR16305">
    <property type="entry name" value="TESTICULAR SOLUBLE ADENYLYL CYCLASE"/>
    <property type="match status" value="1"/>
</dbReference>
<dbReference type="Proteomes" id="UP001597114">
    <property type="component" value="Unassembled WGS sequence"/>
</dbReference>
<feature type="domain" description="HTH luxR-type" evidence="3">
    <location>
        <begin position="459"/>
        <end position="524"/>
    </location>
</feature>
<evidence type="ECO:0000313" key="4">
    <source>
        <dbReference type="EMBL" id="MFD1518152.1"/>
    </source>
</evidence>
<dbReference type="InterPro" id="IPR000792">
    <property type="entry name" value="Tscrpt_reg_LuxR_C"/>
</dbReference>
<dbReference type="RefSeq" id="WP_344720266.1">
    <property type="nucleotide sequence ID" value="NZ_BAAAUS010000006.1"/>
</dbReference>
<name>A0ABW4ET82_9PSEU</name>
<dbReference type="InterPro" id="IPR016032">
    <property type="entry name" value="Sig_transdc_resp-reg_C-effctor"/>
</dbReference>
<accession>A0ABW4ET82</accession>
<comment type="caution">
    <text evidence="4">The sequence shown here is derived from an EMBL/GenBank/DDBJ whole genome shotgun (WGS) entry which is preliminary data.</text>
</comment>
<dbReference type="SUPFAM" id="SSF46894">
    <property type="entry name" value="C-terminal effector domain of the bipartite response regulators"/>
    <property type="match status" value="1"/>
</dbReference>
<sequence>MPRSEGELAGRALELTRLDHAWGRAVRGGVVVELVGEPGIGKSALLGVHTERVRADGGLVLVGRGAECAQKSPYAPLAEALGAHLPSAGLAPFPRPHAVVGSLLERLAARRPAVLALDDLQWADRASVELLGHLLRAPPRAPVLLVLARRPLPRQERLAAALAEATASGLVERVELGPLDDRAATRLVAPSARLMARRDALVRRCGGNPFLLLHVARHGGGVPGAVVDLVVEEIEQLGQEARCLLQGAAVVGDPFDLDLAAVAAGSPVRPPIDELVDAGLVRPADASRAFRFRHPLLHRIVRDHTGPGWSAGAHARAAGALARAGAPPVALAPHVAQSARPGDRTSAGLLIRAADGIAARVPGDAAQWYADALRLLPQVTTAERVVLLTRRAFALESAGRPGAARATVQDVLGLAATGRSAAGTPPTTHRGTAPGCRGSVHAPEGARIVVRRVLGPQARRRVRDELTDREQVVAALVSEGRTNREIGEALHLAEKTVERYVSRVLGKLGARTRAAVGGLLVPLR</sequence>
<evidence type="ECO:0000256" key="2">
    <source>
        <dbReference type="ARBA" id="ARBA00022840"/>
    </source>
</evidence>
<dbReference type="PROSITE" id="PS50043">
    <property type="entry name" value="HTH_LUXR_2"/>
    <property type="match status" value="1"/>
</dbReference>
<keyword evidence="5" id="KW-1185">Reference proteome</keyword>
<evidence type="ECO:0000259" key="3">
    <source>
        <dbReference type="PROSITE" id="PS50043"/>
    </source>
</evidence>
<dbReference type="PROSITE" id="PS00622">
    <property type="entry name" value="HTH_LUXR_1"/>
    <property type="match status" value="1"/>
</dbReference>
<dbReference type="EMBL" id="JBHUCO010000012">
    <property type="protein sequence ID" value="MFD1518152.1"/>
    <property type="molecule type" value="Genomic_DNA"/>
</dbReference>
<evidence type="ECO:0000313" key="5">
    <source>
        <dbReference type="Proteomes" id="UP001597114"/>
    </source>
</evidence>
<dbReference type="SMART" id="SM00421">
    <property type="entry name" value="HTH_LUXR"/>
    <property type="match status" value="1"/>
</dbReference>
<keyword evidence="2" id="KW-0067">ATP-binding</keyword>
<dbReference type="CDD" id="cd06170">
    <property type="entry name" value="LuxR_C_like"/>
    <property type="match status" value="1"/>
</dbReference>
<dbReference type="Gene3D" id="1.10.10.10">
    <property type="entry name" value="Winged helix-like DNA-binding domain superfamily/Winged helix DNA-binding domain"/>
    <property type="match status" value="1"/>
</dbReference>
<dbReference type="PRINTS" id="PR00038">
    <property type="entry name" value="HTHLUXR"/>
</dbReference>
<dbReference type="InterPro" id="IPR041664">
    <property type="entry name" value="AAA_16"/>
</dbReference>
<dbReference type="Pfam" id="PF00196">
    <property type="entry name" value="GerE"/>
    <property type="match status" value="1"/>
</dbReference>
<evidence type="ECO:0000256" key="1">
    <source>
        <dbReference type="ARBA" id="ARBA00022741"/>
    </source>
</evidence>